<evidence type="ECO:0000256" key="9">
    <source>
        <dbReference type="SAM" id="MobiDB-lite"/>
    </source>
</evidence>
<dbReference type="InterPro" id="IPR007945">
    <property type="entry name" value="Secretogranin_V"/>
</dbReference>
<accession>A0AAD9MT25</accession>
<keyword evidence="6 10" id="KW-0732">Signal</keyword>
<protein>
    <recommendedName>
        <fullName evidence="3">Neuroendocrine protein 7B2</fullName>
    </recommendedName>
</protein>
<dbReference type="Pfam" id="PF05281">
    <property type="entry name" value="Secretogranin_V"/>
    <property type="match status" value="1"/>
</dbReference>
<evidence type="ECO:0000256" key="3">
    <source>
        <dbReference type="ARBA" id="ARBA00019589"/>
    </source>
</evidence>
<evidence type="ECO:0000256" key="10">
    <source>
        <dbReference type="SAM" id="SignalP"/>
    </source>
</evidence>
<dbReference type="PANTHER" id="PTHR12738:SF0">
    <property type="entry name" value="NEUROENDOCRINE PROTEIN 7B2"/>
    <property type="match status" value="1"/>
</dbReference>
<keyword evidence="4" id="KW-0813">Transport</keyword>
<comment type="similarity">
    <text evidence="2">Belongs to the 7B2 family.</text>
</comment>
<feature type="signal peptide" evidence="10">
    <location>
        <begin position="1"/>
        <end position="22"/>
    </location>
</feature>
<dbReference type="GO" id="GO:0046883">
    <property type="term" value="P:regulation of hormone secretion"/>
    <property type="evidence" value="ECO:0007669"/>
    <property type="project" value="TreeGrafter"/>
</dbReference>
<proteinExistence type="inferred from homology"/>
<feature type="chain" id="PRO_5042209890" description="Neuroendocrine protein 7B2" evidence="10">
    <location>
        <begin position="23"/>
        <end position="243"/>
    </location>
</feature>
<reference evidence="11" key="1">
    <citation type="journal article" date="2023" name="Mol. Biol. Evol.">
        <title>Third-Generation Sequencing Reveals the Adaptive Role of the Epigenome in Three Deep-Sea Polychaetes.</title>
        <authorList>
            <person name="Perez M."/>
            <person name="Aroh O."/>
            <person name="Sun Y."/>
            <person name="Lan Y."/>
            <person name="Juniper S.K."/>
            <person name="Young C.R."/>
            <person name="Angers B."/>
            <person name="Qian P.Y."/>
        </authorList>
    </citation>
    <scope>NUCLEOTIDE SEQUENCE</scope>
    <source>
        <strain evidence="11">P08H-3</strain>
    </source>
</reference>
<gene>
    <name evidence="11" type="ORF">LSH36_733g00014</name>
</gene>
<dbReference type="PANTHER" id="PTHR12738">
    <property type="entry name" value="NEUROENDOCRINE PROTEIN 7B2"/>
    <property type="match status" value="1"/>
</dbReference>
<evidence type="ECO:0000256" key="5">
    <source>
        <dbReference type="ARBA" id="ARBA00022525"/>
    </source>
</evidence>
<comment type="caution">
    <text evidence="11">The sequence shown here is derived from an EMBL/GenBank/DDBJ whole genome shotgun (WGS) entry which is preliminary data.</text>
</comment>
<dbReference type="GO" id="GO:0030234">
    <property type="term" value="F:enzyme regulator activity"/>
    <property type="evidence" value="ECO:0007669"/>
    <property type="project" value="TreeGrafter"/>
</dbReference>
<sequence>MATWSLVLVACLVMAAFPDAQAYDSALYEDMLFQDLYKRLTQMENSYYPADIRDPEYLSHSSIGDGFQYISGGAGEGKQHLKPEGTVDNLQEVKSDDVLPFYCHPPNPCPKGFKAEDGCQEDIKDDAEVQKEWISKMQAKGLCTCDEEHMFTCPGKELSDGEMSLGGNVGTSDIDDFINSILDDDNEYKNPYTDGEKMERVVAKKSPRIRRSVEEHKKRRRNENPYLQGKRIHVVAKKGIHIN</sequence>
<dbReference type="GO" id="GO:0030141">
    <property type="term" value="C:secretory granule"/>
    <property type="evidence" value="ECO:0007669"/>
    <property type="project" value="InterPro"/>
</dbReference>
<organism evidence="11 12">
    <name type="scientific">Paralvinella palmiformis</name>
    <dbReference type="NCBI Taxonomy" id="53620"/>
    <lineage>
        <taxon>Eukaryota</taxon>
        <taxon>Metazoa</taxon>
        <taxon>Spiralia</taxon>
        <taxon>Lophotrochozoa</taxon>
        <taxon>Annelida</taxon>
        <taxon>Polychaeta</taxon>
        <taxon>Sedentaria</taxon>
        <taxon>Canalipalpata</taxon>
        <taxon>Terebellida</taxon>
        <taxon>Terebelliformia</taxon>
        <taxon>Alvinellidae</taxon>
        <taxon>Paralvinella</taxon>
    </lineage>
</organism>
<keyword evidence="12" id="KW-1185">Reference proteome</keyword>
<evidence type="ECO:0000313" key="12">
    <source>
        <dbReference type="Proteomes" id="UP001208570"/>
    </source>
</evidence>
<evidence type="ECO:0000256" key="7">
    <source>
        <dbReference type="ARBA" id="ARBA00023157"/>
    </source>
</evidence>
<evidence type="ECO:0000256" key="2">
    <source>
        <dbReference type="ARBA" id="ARBA00006348"/>
    </source>
</evidence>
<dbReference type="Proteomes" id="UP001208570">
    <property type="component" value="Unassembled WGS sequence"/>
</dbReference>
<evidence type="ECO:0000256" key="1">
    <source>
        <dbReference type="ARBA" id="ARBA00004613"/>
    </source>
</evidence>
<comment type="subcellular location">
    <subcellularLocation>
        <location evidence="1">Secreted</location>
    </subcellularLocation>
</comment>
<dbReference type="GO" id="GO:0005576">
    <property type="term" value="C:extracellular region"/>
    <property type="evidence" value="ECO:0007669"/>
    <property type="project" value="UniProtKB-SubCell"/>
</dbReference>
<dbReference type="GO" id="GO:0007218">
    <property type="term" value="P:neuropeptide signaling pathway"/>
    <property type="evidence" value="ECO:0007669"/>
    <property type="project" value="InterPro"/>
</dbReference>
<evidence type="ECO:0000313" key="11">
    <source>
        <dbReference type="EMBL" id="KAK2144757.1"/>
    </source>
</evidence>
<evidence type="ECO:0000256" key="8">
    <source>
        <dbReference type="ARBA" id="ARBA00023186"/>
    </source>
</evidence>
<evidence type="ECO:0000256" key="6">
    <source>
        <dbReference type="ARBA" id="ARBA00022729"/>
    </source>
</evidence>
<keyword evidence="7" id="KW-1015">Disulfide bond</keyword>
<keyword evidence="8" id="KW-0143">Chaperone</keyword>
<feature type="region of interest" description="Disordered" evidence="9">
    <location>
        <begin position="200"/>
        <end position="227"/>
    </location>
</feature>
<dbReference type="EMBL" id="JAODUP010000733">
    <property type="protein sequence ID" value="KAK2144757.1"/>
    <property type="molecule type" value="Genomic_DNA"/>
</dbReference>
<keyword evidence="5" id="KW-0964">Secreted</keyword>
<evidence type="ECO:0000256" key="4">
    <source>
        <dbReference type="ARBA" id="ARBA00022448"/>
    </source>
</evidence>
<dbReference type="AlphaFoldDB" id="A0AAD9MT25"/>
<name>A0AAD9MT25_9ANNE</name>